<comment type="subcellular location">
    <subcellularLocation>
        <location evidence="1">Membrane</location>
        <topology evidence="1">Multi-pass membrane protein</topology>
    </subcellularLocation>
</comment>
<organism evidence="9 10">
    <name type="scientific">Desulfosarcina ovata subsp. sediminis</name>
    <dbReference type="NCBI Taxonomy" id="885957"/>
    <lineage>
        <taxon>Bacteria</taxon>
        <taxon>Pseudomonadati</taxon>
        <taxon>Thermodesulfobacteriota</taxon>
        <taxon>Desulfobacteria</taxon>
        <taxon>Desulfobacterales</taxon>
        <taxon>Desulfosarcinaceae</taxon>
        <taxon>Desulfosarcina</taxon>
    </lineage>
</organism>
<feature type="domain" description="NfeD integral membrane" evidence="7">
    <location>
        <begin position="238"/>
        <end position="355"/>
    </location>
</feature>
<dbReference type="SUPFAM" id="SSF141322">
    <property type="entry name" value="NfeD domain-like"/>
    <property type="match status" value="1"/>
</dbReference>
<keyword evidence="9" id="KW-0378">Hydrolase</keyword>
<dbReference type="RefSeq" id="WP_155322370.1">
    <property type="nucleotide sequence ID" value="NZ_AP021876.1"/>
</dbReference>
<dbReference type="GO" id="GO:0016020">
    <property type="term" value="C:membrane"/>
    <property type="evidence" value="ECO:0007669"/>
    <property type="project" value="UniProtKB-SubCell"/>
</dbReference>
<feature type="domain" description="NfeD1b N-terminal" evidence="8">
    <location>
        <begin position="30"/>
        <end position="192"/>
    </location>
</feature>
<gene>
    <name evidence="9" type="primary">nfeD</name>
    <name evidence="9" type="ORF">DSCO28_23210</name>
</gene>
<dbReference type="CDD" id="cd07020">
    <property type="entry name" value="Clp_protease_NfeD_1"/>
    <property type="match status" value="1"/>
</dbReference>
<keyword evidence="3 5" id="KW-1133">Transmembrane helix</keyword>
<dbReference type="Pfam" id="PF01957">
    <property type="entry name" value="NfeD"/>
    <property type="match status" value="1"/>
</dbReference>
<reference evidence="9 10" key="1">
    <citation type="submission" date="2019-11" db="EMBL/GenBank/DDBJ databases">
        <title>Comparative genomics of hydrocarbon-degrading Desulfosarcina strains.</title>
        <authorList>
            <person name="Watanabe M."/>
            <person name="Kojima H."/>
            <person name="Fukui M."/>
        </authorList>
    </citation>
    <scope>NUCLEOTIDE SEQUENCE [LARGE SCALE GENOMIC DNA]</scope>
    <source>
        <strain evidence="9 10">28bB2T</strain>
    </source>
</reference>
<dbReference type="InterPro" id="IPR052165">
    <property type="entry name" value="Membrane_assoc_protease"/>
</dbReference>
<dbReference type="Pfam" id="PF24961">
    <property type="entry name" value="NfeD_membrane"/>
    <property type="match status" value="1"/>
</dbReference>
<evidence type="ECO:0000259" key="6">
    <source>
        <dbReference type="Pfam" id="PF01957"/>
    </source>
</evidence>
<keyword evidence="9" id="KW-0645">Protease</keyword>
<dbReference type="Gene3D" id="2.40.50.140">
    <property type="entry name" value="Nucleic acid-binding proteins"/>
    <property type="match status" value="1"/>
</dbReference>
<dbReference type="PANTHER" id="PTHR33507">
    <property type="entry name" value="INNER MEMBRANE PROTEIN YBBJ"/>
    <property type="match status" value="1"/>
</dbReference>
<dbReference type="GO" id="GO:0008233">
    <property type="term" value="F:peptidase activity"/>
    <property type="evidence" value="ECO:0007669"/>
    <property type="project" value="UniProtKB-KW"/>
</dbReference>
<feature type="transmembrane region" description="Helical" evidence="5">
    <location>
        <begin position="338"/>
        <end position="359"/>
    </location>
</feature>
<protein>
    <submittedName>
        <fullName evidence="9">Serine protease</fullName>
    </submittedName>
</protein>
<dbReference type="SUPFAM" id="SSF52096">
    <property type="entry name" value="ClpP/crotonase"/>
    <property type="match status" value="1"/>
</dbReference>
<evidence type="ECO:0000259" key="8">
    <source>
        <dbReference type="Pfam" id="PF25145"/>
    </source>
</evidence>
<name>A0A5K7ZMV5_9BACT</name>
<dbReference type="GO" id="GO:0006508">
    <property type="term" value="P:proteolysis"/>
    <property type="evidence" value="ECO:0007669"/>
    <property type="project" value="UniProtKB-KW"/>
</dbReference>
<dbReference type="EMBL" id="AP021876">
    <property type="protein sequence ID" value="BBO81755.1"/>
    <property type="molecule type" value="Genomic_DNA"/>
</dbReference>
<evidence type="ECO:0000256" key="3">
    <source>
        <dbReference type="ARBA" id="ARBA00022989"/>
    </source>
</evidence>
<evidence type="ECO:0000256" key="5">
    <source>
        <dbReference type="SAM" id="Phobius"/>
    </source>
</evidence>
<feature type="transmembrane region" description="Helical" evidence="5">
    <location>
        <begin position="239"/>
        <end position="255"/>
    </location>
</feature>
<keyword evidence="2 5" id="KW-0812">Transmembrane</keyword>
<dbReference type="KEGG" id="dov:DSCO28_23210"/>
<dbReference type="InterPro" id="IPR012340">
    <property type="entry name" value="NA-bd_OB-fold"/>
</dbReference>
<dbReference type="AlphaFoldDB" id="A0A5K7ZMV5"/>
<evidence type="ECO:0000259" key="7">
    <source>
        <dbReference type="Pfam" id="PF24961"/>
    </source>
</evidence>
<sequence>MRQRLIAVFLVCTVLGLIPVASARSDGPPVYLVTLSGAVTPATADFMADAIDQAGEAGAGCLVILLDTPGGLVESTRQMVMAIYDSRVPVVVYVAPSGARAASAGVMITMAADVAAMAPGTHIGAAHPVNAGGKDIGETMAEKVTNDTVAFIKSIAERRGRNVKWAEEAVRESVSVTESEALDKKIIDLVARDLDDLLAQINGRELSGRTPIAVDPDQRVWIAESLRVRILKALSDPNIAYILMMIGLAGLYFELSHPGVVLPGVIGSIALVLAFYAFQTLPVNVAGVLLIVLALIFFILEMKIASYGLLSVAGIVSLLIGSVMLFDRTDGQMGVSWQVIIPTLALVGGFFVAVAALVFRAHTRQPMTGGLGLIGKIAVVKTPLSPSGRVQIHGELWFARCPDPVAAGARVRVIAMDGLTLEVEPINEESH</sequence>
<feature type="transmembrane region" description="Helical" evidence="5">
    <location>
        <begin position="283"/>
        <end position="300"/>
    </location>
</feature>
<dbReference type="Gene3D" id="3.90.226.10">
    <property type="entry name" value="2-enoyl-CoA Hydratase, Chain A, domain 1"/>
    <property type="match status" value="1"/>
</dbReference>
<evidence type="ECO:0000313" key="10">
    <source>
        <dbReference type="Proteomes" id="UP000425960"/>
    </source>
</evidence>
<dbReference type="Proteomes" id="UP000425960">
    <property type="component" value="Chromosome"/>
</dbReference>
<feature type="domain" description="NfeD-like C-terminal" evidence="6">
    <location>
        <begin position="372"/>
        <end position="425"/>
    </location>
</feature>
<evidence type="ECO:0000256" key="2">
    <source>
        <dbReference type="ARBA" id="ARBA00022692"/>
    </source>
</evidence>
<evidence type="ECO:0000256" key="4">
    <source>
        <dbReference type="ARBA" id="ARBA00023136"/>
    </source>
</evidence>
<evidence type="ECO:0000256" key="1">
    <source>
        <dbReference type="ARBA" id="ARBA00004141"/>
    </source>
</evidence>
<proteinExistence type="predicted"/>
<dbReference type="InterPro" id="IPR056739">
    <property type="entry name" value="NfeD_membrane"/>
</dbReference>
<dbReference type="PANTHER" id="PTHR33507:SF4">
    <property type="entry name" value="NODULATION COMPETITIVENESS PROTEIN NFED"/>
    <property type="match status" value="1"/>
</dbReference>
<feature type="transmembrane region" description="Helical" evidence="5">
    <location>
        <begin position="307"/>
        <end position="326"/>
    </location>
</feature>
<dbReference type="InterPro" id="IPR056738">
    <property type="entry name" value="NfeD1b_N"/>
</dbReference>
<dbReference type="InterPro" id="IPR029045">
    <property type="entry name" value="ClpP/crotonase-like_dom_sf"/>
</dbReference>
<dbReference type="Pfam" id="PF25145">
    <property type="entry name" value="NfeD1b_N"/>
    <property type="match status" value="1"/>
</dbReference>
<dbReference type="InterPro" id="IPR002810">
    <property type="entry name" value="NfeD-like_C"/>
</dbReference>
<accession>A0A5K7ZMV5</accession>
<keyword evidence="4 5" id="KW-0472">Membrane</keyword>
<evidence type="ECO:0000313" key="9">
    <source>
        <dbReference type="EMBL" id="BBO81755.1"/>
    </source>
</evidence>